<dbReference type="GO" id="GO:0016567">
    <property type="term" value="P:protein ubiquitination"/>
    <property type="evidence" value="ECO:0007669"/>
    <property type="project" value="TreeGrafter"/>
</dbReference>
<dbReference type="PROSITE" id="PS51266">
    <property type="entry name" value="ZF_CHY"/>
    <property type="match status" value="1"/>
</dbReference>
<evidence type="ECO:0000259" key="6">
    <source>
        <dbReference type="PROSITE" id="PS51270"/>
    </source>
</evidence>
<dbReference type="SUPFAM" id="SSF161245">
    <property type="entry name" value="Zinc hairpin stack"/>
    <property type="match status" value="1"/>
</dbReference>
<name>A0A6A4WJN1_AMPAM</name>
<evidence type="ECO:0000256" key="1">
    <source>
        <dbReference type="ARBA" id="ARBA00022771"/>
    </source>
</evidence>
<dbReference type="Pfam" id="PF13639">
    <property type="entry name" value="zf-RING_2"/>
    <property type="match status" value="1"/>
</dbReference>
<evidence type="ECO:0000259" key="5">
    <source>
        <dbReference type="PROSITE" id="PS51266"/>
    </source>
</evidence>
<dbReference type="InterPro" id="IPR008913">
    <property type="entry name" value="Znf_CHY"/>
</dbReference>
<dbReference type="InterPro" id="IPR017921">
    <property type="entry name" value="Znf_CTCHY"/>
</dbReference>
<sequence length="215" mass="24530">MKRHEVQEMVCTQCDTRQPMQQDCAHCGSRLGKYYCDVCRLHDDEEKGQYHCTECGICRSGGRDKFFHCAECDLCLPNIMQNNHKCLKGVGRSDCGVCLEDIHSARSGGQVLPCGHLLHVHCYKEMVQHRLNTCPKCKVSIKNRKLEWARMDKAIRHSIVPAEYRHTYINVLCCDCHSTGPTKYHIIGLKCRECGSYNTSPAGPLERRDSKGERL</sequence>
<evidence type="ECO:0000313" key="8">
    <source>
        <dbReference type="Proteomes" id="UP000440578"/>
    </source>
</evidence>
<dbReference type="GO" id="GO:0005634">
    <property type="term" value="C:nucleus"/>
    <property type="evidence" value="ECO:0007669"/>
    <property type="project" value="TreeGrafter"/>
</dbReference>
<dbReference type="OrthoDB" id="411372at2759"/>
<organism evidence="7 8">
    <name type="scientific">Amphibalanus amphitrite</name>
    <name type="common">Striped barnacle</name>
    <name type="synonym">Balanus amphitrite</name>
    <dbReference type="NCBI Taxonomy" id="1232801"/>
    <lineage>
        <taxon>Eukaryota</taxon>
        <taxon>Metazoa</taxon>
        <taxon>Ecdysozoa</taxon>
        <taxon>Arthropoda</taxon>
        <taxon>Crustacea</taxon>
        <taxon>Multicrustacea</taxon>
        <taxon>Cirripedia</taxon>
        <taxon>Thoracica</taxon>
        <taxon>Thoracicalcarea</taxon>
        <taxon>Balanomorpha</taxon>
        <taxon>Balanoidea</taxon>
        <taxon>Balanidae</taxon>
        <taxon>Amphibalaninae</taxon>
        <taxon>Amphibalanus</taxon>
    </lineage>
</organism>
<comment type="caution">
    <text evidence="7">The sequence shown here is derived from an EMBL/GenBank/DDBJ whole genome shotgun (WGS) entry which is preliminary data.</text>
</comment>
<dbReference type="InterPro" id="IPR039512">
    <property type="entry name" value="RCHY1_zinc-ribbon"/>
</dbReference>
<keyword evidence="8" id="KW-1185">Reference proteome</keyword>
<evidence type="ECO:0000256" key="3">
    <source>
        <dbReference type="PROSITE-ProRule" id="PRU00601"/>
    </source>
</evidence>
<dbReference type="SMART" id="SM00184">
    <property type="entry name" value="RING"/>
    <property type="match status" value="1"/>
</dbReference>
<feature type="domain" description="CTCHY-type" evidence="6">
    <location>
        <begin position="31"/>
        <end position="94"/>
    </location>
</feature>
<dbReference type="InterPro" id="IPR001841">
    <property type="entry name" value="Znf_RING"/>
</dbReference>
<evidence type="ECO:0000313" key="7">
    <source>
        <dbReference type="EMBL" id="KAF0305409.1"/>
    </source>
</evidence>
<feature type="domain" description="RING-type" evidence="4">
    <location>
        <begin position="95"/>
        <end position="138"/>
    </location>
</feature>
<evidence type="ECO:0000256" key="2">
    <source>
        <dbReference type="ARBA" id="ARBA00022833"/>
    </source>
</evidence>
<protein>
    <submittedName>
        <fullName evidence="7">RING finger and CHY zinc finger domain-containing protein 1</fullName>
    </submittedName>
</protein>
<proteinExistence type="predicted"/>
<dbReference type="Gene3D" id="3.30.40.10">
    <property type="entry name" value="Zinc/RING finger domain, C3HC4 (zinc finger)"/>
    <property type="match status" value="1"/>
</dbReference>
<keyword evidence="2" id="KW-0862">Zinc</keyword>
<dbReference type="PANTHER" id="PTHR21319">
    <property type="entry name" value="RING FINGER AND CHY ZINC FINGER DOMAIN-CONTAINING PROTEIN 1"/>
    <property type="match status" value="1"/>
</dbReference>
<keyword evidence="1 3" id="KW-0863">Zinc-finger</keyword>
<feature type="domain" description="CHY-type" evidence="5">
    <location>
        <begin position="1"/>
        <end position="29"/>
    </location>
</feature>
<dbReference type="GO" id="GO:0008270">
    <property type="term" value="F:zinc ion binding"/>
    <property type="evidence" value="ECO:0007669"/>
    <property type="project" value="UniProtKB-KW"/>
</dbReference>
<dbReference type="Proteomes" id="UP000440578">
    <property type="component" value="Unassembled WGS sequence"/>
</dbReference>
<dbReference type="GO" id="GO:0006511">
    <property type="term" value="P:ubiquitin-dependent protein catabolic process"/>
    <property type="evidence" value="ECO:0007669"/>
    <property type="project" value="TreeGrafter"/>
</dbReference>
<gene>
    <name evidence="7" type="primary">RCHY1</name>
    <name evidence="7" type="ORF">FJT64_022946</name>
</gene>
<keyword evidence="1 3" id="KW-0479">Metal-binding</keyword>
<reference evidence="7 8" key="1">
    <citation type="submission" date="2019-07" db="EMBL/GenBank/DDBJ databases">
        <title>Draft genome assembly of a fouling barnacle, Amphibalanus amphitrite (Darwin, 1854): The first reference genome for Thecostraca.</title>
        <authorList>
            <person name="Kim W."/>
        </authorList>
    </citation>
    <scope>NUCLEOTIDE SEQUENCE [LARGE SCALE GENOMIC DNA]</scope>
    <source>
        <strain evidence="7">SNU_AA5</strain>
        <tissue evidence="7">Soma without cirri and trophi</tissue>
    </source>
</reference>
<dbReference type="AlphaFoldDB" id="A0A6A4WJN1"/>
<dbReference type="Gene3D" id="2.20.28.10">
    <property type="match status" value="1"/>
</dbReference>
<dbReference type="Pfam" id="PF14599">
    <property type="entry name" value="zinc_ribbon_6"/>
    <property type="match status" value="1"/>
</dbReference>
<dbReference type="PROSITE" id="PS51270">
    <property type="entry name" value="ZF_CTCHY"/>
    <property type="match status" value="1"/>
</dbReference>
<accession>A0A6A4WJN1</accession>
<dbReference type="PANTHER" id="PTHR21319:SF53">
    <property type="entry name" value="RING FINGER AND CHY ZINC FINGER DOMAIN-CONTAINING PROTEIN 1"/>
    <property type="match status" value="1"/>
</dbReference>
<dbReference type="EMBL" id="VIIS01000753">
    <property type="protein sequence ID" value="KAF0305409.1"/>
    <property type="molecule type" value="Genomic_DNA"/>
</dbReference>
<dbReference type="InterPro" id="IPR013083">
    <property type="entry name" value="Znf_RING/FYVE/PHD"/>
</dbReference>
<dbReference type="GO" id="GO:0061630">
    <property type="term" value="F:ubiquitin protein ligase activity"/>
    <property type="evidence" value="ECO:0007669"/>
    <property type="project" value="TreeGrafter"/>
</dbReference>
<evidence type="ECO:0000259" key="4">
    <source>
        <dbReference type="PROSITE" id="PS50089"/>
    </source>
</evidence>
<dbReference type="PROSITE" id="PS50089">
    <property type="entry name" value="ZF_RING_2"/>
    <property type="match status" value="1"/>
</dbReference>
<dbReference type="InterPro" id="IPR037275">
    <property type="entry name" value="Znf_CTCHY_sf"/>
</dbReference>
<dbReference type="SUPFAM" id="SSF57850">
    <property type="entry name" value="RING/U-box"/>
    <property type="match status" value="1"/>
</dbReference>